<proteinExistence type="predicted"/>
<evidence type="ECO:0008006" key="4">
    <source>
        <dbReference type="Google" id="ProtNLM"/>
    </source>
</evidence>
<gene>
    <name evidence="2" type="ORF">MtrunA17_Chr5g0427161</name>
</gene>
<feature type="chain" id="PRO_5017218486" description="Transmembrane protein" evidence="1">
    <location>
        <begin position="19"/>
        <end position="62"/>
    </location>
</feature>
<dbReference type="EMBL" id="PSQE01000005">
    <property type="protein sequence ID" value="RHN56225.1"/>
    <property type="molecule type" value="Genomic_DNA"/>
</dbReference>
<feature type="signal peptide" evidence="1">
    <location>
        <begin position="1"/>
        <end position="18"/>
    </location>
</feature>
<dbReference type="AlphaFoldDB" id="A0A396HXT7"/>
<sequence>MRVVVVVFMDVLVMVCSGGCESVSEITGYGFALFFLTTKVTFRGDAILGDVHMVVMWMDSLR</sequence>
<dbReference type="Gramene" id="rna31592">
    <property type="protein sequence ID" value="RHN56225.1"/>
    <property type="gene ID" value="gene31592"/>
</dbReference>
<accession>A0A396HXT7</accession>
<comment type="caution">
    <text evidence="2">The sequence shown here is derived from an EMBL/GenBank/DDBJ whole genome shotgun (WGS) entry which is preliminary data.</text>
</comment>
<evidence type="ECO:0000313" key="3">
    <source>
        <dbReference type="Proteomes" id="UP000265566"/>
    </source>
</evidence>
<evidence type="ECO:0000256" key="1">
    <source>
        <dbReference type="SAM" id="SignalP"/>
    </source>
</evidence>
<evidence type="ECO:0000313" key="2">
    <source>
        <dbReference type="EMBL" id="RHN56225.1"/>
    </source>
</evidence>
<keyword evidence="1" id="KW-0732">Signal</keyword>
<protein>
    <recommendedName>
        <fullName evidence="4">Transmembrane protein</fullName>
    </recommendedName>
</protein>
<dbReference type="Proteomes" id="UP000265566">
    <property type="component" value="Chromosome 5"/>
</dbReference>
<organism evidence="2 3">
    <name type="scientific">Medicago truncatula</name>
    <name type="common">Barrel medic</name>
    <name type="synonym">Medicago tribuloides</name>
    <dbReference type="NCBI Taxonomy" id="3880"/>
    <lineage>
        <taxon>Eukaryota</taxon>
        <taxon>Viridiplantae</taxon>
        <taxon>Streptophyta</taxon>
        <taxon>Embryophyta</taxon>
        <taxon>Tracheophyta</taxon>
        <taxon>Spermatophyta</taxon>
        <taxon>Magnoliopsida</taxon>
        <taxon>eudicotyledons</taxon>
        <taxon>Gunneridae</taxon>
        <taxon>Pentapetalae</taxon>
        <taxon>rosids</taxon>
        <taxon>fabids</taxon>
        <taxon>Fabales</taxon>
        <taxon>Fabaceae</taxon>
        <taxon>Papilionoideae</taxon>
        <taxon>50 kb inversion clade</taxon>
        <taxon>NPAAA clade</taxon>
        <taxon>Hologalegina</taxon>
        <taxon>IRL clade</taxon>
        <taxon>Trifolieae</taxon>
        <taxon>Medicago</taxon>
    </lineage>
</organism>
<name>A0A396HXT7_MEDTR</name>
<reference evidence="3" key="1">
    <citation type="journal article" date="2018" name="Nat. Plants">
        <title>Whole-genome landscape of Medicago truncatula symbiotic genes.</title>
        <authorList>
            <person name="Pecrix Y."/>
            <person name="Staton S.E."/>
            <person name="Sallet E."/>
            <person name="Lelandais-Briere C."/>
            <person name="Moreau S."/>
            <person name="Carrere S."/>
            <person name="Blein T."/>
            <person name="Jardinaud M.F."/>
            <person name="Latrasse D."/>
            <person name="Zouine M."/>
            <person name="Zahm M."/>
            <person name="Kreplak J."/>
            <person name="Mayjonade B."/>
            <person name="Satge C."/>
            <person name="Perez M."/>
            <person name="Cauet S."/>
            <person name="Marande W."/>
            <person name="Chantry-Darmon C."/>
            <person name="Lopez-Roques C."/>
            <person name="Bouchez O."/>
            <person name="Berard A."/>
            <person name="Debelle F."/>
            <person name="Munos S."/>
            <person name="Bendahmane A."/>
            <person name="Berges H."/>
            <person name="Niebel A."/>
            <person name="Buitink J."/>
            <person name="Frugier F."/>
            <person name="Benhamed M."/>
            <person name="Crespi M."/>
            <person name="Gouzy J."/>
            <person name="Gamas P."/>
        </authorList>
    </citation>
    <scope>NUCLEOTIDE SEQUENCE [LARGE SCALE GENOMIC DNA]</scope>
    <source>
        <strain evidence="3">cv. Jemalong A17</strain>
    </source>
</reference>